<sequence>MQEVKALVNGVTKTWADIVEEDERQLGDVSSTIGVSTTEQNVNSKHANEKMCRTPPSSEGTSTVQSSSVGDQPQSSSAGSWRRNDSKISIDEIMSLKFVWTAPAWRQHKVHDYSNRVSQRLETVHLSEKAQCMEQPPWRSGTAKRSLFPDWKHKCETHGHGYVPFDANEHFQCSSHNEATHRWPKNATNAKPWRPHNRLQVSYMEDSDFRIVFDQVGLQIRAQPFERQQLTTFVT</sequence>
<feature type="region of interest" description="Disordered" evidence="1">
    <location>
        <begin position="27"/>
        <end position="83"/>
    </location>
</feature>
<evidence type="ECO:0000313" key="3">
    <source>
        <dbReference type="Proteomes" id="UP000729402"/>
    </source>
</evidence>
<reference evidence="2" key="1">
    <citation type="journal article" date="2021" name="bioRxiv">
        <title>Whole Genome Assembly and Annotation of Northern Wild Rice, Zizania palustris L., Supports a Whole Genome Duplication in the Zizania Genus.</title>
        <authorList>
            <person name="Haas M."/>
            <person name="Kono T."/>
            <person name="Macchietto M."/>
            <person name="Millas R."/>
            <person name="McGilp L."/>
            <person name="Shao M."/>
            <person name="Duquette J."/>
            <person name="Hirsch C.N."/>
            <person name="Kimball J."/>
        </authorList>
    </citation>
    <scope>NUCLEOTIDE SEQUENCE</scope>
    <source>
        <tissue evidence="2">Fresh leaf tissue</tissue>
    </source>
</reference>
<proteinExistence type="predicted"/>
<gene>
    <name evidence="2" type="ORF">GUJ93_ZPchr0010g9593</name>
</gene>
<feature type="compositionally biased region" description="Low complexity" evidence="1">
    <location>
        <begin position="57"/>
        <end position="77"/>
    </location>
</feature>
<protein>
    <submittedName>
        <fullName evidence="2">Uncharacterized protein</fullName>
    </submittedName>
</protein>
<accession>A0A8J5WA35</accession>
<dbReference type="Proteomes" id="UP000729402">
    <property type="component" value="Unassembled WGS sequence"/>
</dbReference>
<name>A0A8J5WA35_ZIZPA</name>
<dbReference type="EMBL" id="JAAALK010000082">
    <property type="protein sequence ID" value="KAG8086715.1"/>
    <property type="molecule type" value="Genomic_DNA"/>
</dbReference>
<organism evidence="2 3">
    <name type="scientific">Zizania palustris</name>
    <name type="common">Northern wild rice</name>
    <dbReference type="NCBI Taxonomy" id="103762"/>
    <lineage>
        <taxon>Eukaryota</taxon>
        <taxon>Viridiplantae</taxon>
        <taxon>Streptophyta</taxon>
        <taxon>Embryophyta</taxon>
        <taxon>Tracheophyta</taxon>
        <taxon>Spermatophyta</taxon>
        <taxon>Magnoliopsida</taxon>
        <taxon>Liliopsida</taxon>
        <taxon>Poales</taxon>
        <taxon>Poaceae</taxon>
        <taxon>BOP clade</taxon>
        <taxon>Oryzoideae</taxon>
        <taxon>Oryzeae</taxon>
        <taxon>Zizaniinae</taxon>
        <taxon>Zizania</taxon>
    </lineage>
</organism>
<evidence type="ECO:0000256" key="1">
    <source>
        <dbReference type="SAM" id="MobiDB-lite"/>
    </source>
</evidence>
<reference evidence="2" key="2">
    <citation type="submission" date="2021-02" db="EMBL/GenBank/DDBJ databases">
        <authorList>
            <person name="Kimball J.A."/>
            <person name="Haas M.W."/>
            <person name="Macchietto M."/>
            <person name="Kono T."/>
            <person name="Duquette J."/>
            <person name="Shao M."/>
        </authorList>
    </citation>
    <scope>NUCLEOTIDE SEQUENCE</scope>
    <source>
        <tissue evidence="2">Fresh leaf tissue</tissue>
    </source>
</reference>
<feature type="compositionally biased region" description="Polar residues" evidence="1">
    <location>
        <begin position="28"/>
        <end position="45"/>
    </location>
</feature>
<comment type="caution">
    <text evidence="2">The sequence shown here is derived from an EMBL/GenBank/DDBJ whole genome shotgun (WGS) entry which is preliminary data.</text>
</comment>
<keyword evidence="3" id="KW-1185">Reference proteome</keyword>
<dbReference type="AlphaFoldDB" id="A0A8J5WA35"/>
<evidence type="ECO:0000313" key="2">
    <source>
        <dbReference type="EMBL" id="KAG8086715.1"/>
    </source>
</evidence>